<evidence type="ECO:0000313" key="1">
    <source>
        <dbReference type="EMBL" id="GAG20358.1"/>
    </source>
</evidence>
<organism evidence="1">
    <name type="scientific">marine sediment metagenome</name>
    <dbReference type="NCBI Taxonomy" id="412755"/>
    <lineage>
        <taxon>unclassified sequences</taxon>
        <taxon>metagenomes</taxon>
        <taxon>ecological metagenomes</taxon>
    </lineage>
</organism>
<gene>
    <name evidence="1" type="ORF">S01H1_60406</name>
</gene>
<sequence length="167" mass="18899">MVVGLIHIYYNILKGDFIAKDALKFFQAYIREMIDIGGTNLPKAISTKSGAKLGKVYKEKSLVSEIENALTQLYIALKAKPIVKKLNDSQYEVIVKYSKGFCPIGGSNHSSRAQIFQENICIPYTKGFLNELFPQYKFEADIINCIPLNGRKTCYYKLKVSNRQNSV</sequence>
<name>X0W6V8_9ZZZZ</name>
<proteinExistence type="predicted"/>
<dbReference type="EMBL" id="BARS01039562">
    <property type="protein sequence ID" value="GAG20358.1"/>
    <property type="molecule type" value="Genomic_DNA"/>
</dbReference>
<reference evidence="1" key="1">
    <citation type="journal article" date="2014" name="Front. Microbiol.">
        <title>High frequency of phylogenetically diverse reductive dehalogenase-homologous genes in deep subseafloor sedimentary metagenomes.</title>
        <authorList>
            <person name="Kawai M."/>
            <person name="Futagami T."/>
            <person name="Toyoda A."/>
            <person name="Takaki Y."/>
            <person name="Nishi S."/>
            <person name="Hori S."/>
            <person name="Arai W."/>
            <person name="Tsubouchi T."/>
            <person name="Morono Y."/>
            <person name="Uchiyama I."/>
            <person name="Ito T."/>
            <person name="Fujiyama A."/>
            <person name="Inagaki F."/>
            <person name="Takami H."/>
        </authorList>
    </citation>
    <scope>NUCLEOTIDE SEQUENCE</scope>
    <source>
        <strain evidence="1">Expedition CK06-06</strain>
    </source>
</reference>
<evidence type="ECO:0008006" key="2">
    <source>
        <dbReference type="Google" id="ProtNLM"/>
    </source>
</evidence>
<dbReference type="AlphaFoldDB" id="X0W6V8"/>
<accession>X0W6V8</accession>
<comment type="caution">
    <text evidence="1">The sequence shown here is derived from an EMBL/GenBank/DDBJ whole genome shotgun (WGS) entry which is preliminary data.</text>
</comment>
<protein>
    <recommendedName>
        <fullName evidence="2">4-vinyl reductase 4VR domain-containing protein</fullName>
    </recommendedName>
</protein>